<dbReference type="GeneID" id="86196776"/>
<sequence length="84" mass="9836">MDVFLMVVLIVLISTTAGLVKNHQSKAVKIEKIKSQRVKDELELEKIKHENYLLETDKMRIELEQMKNTDNINLEKAKSQLIER</sequence>
<comment type="caution">
    <text evidence="1">The sequence shown here is derived from an EMBL/GenBank/DDBJ whole genome shotgun (WGS) entry which is preliminary data.</text>
</comment>
<gene>
    <name evidence="1" type="ORF">JJQ58_06670</name>
</gene>
<reference evidence="1 2" key="1">
    <citation type="submission" date="2021-05" db="EMBL/GenBank/DDBJ databases">
        <title>Staphylococcus fleurettii isolated from lake water in First Nation community in Manitoba, Canada.</title>
        <authorList>
            <person name="Bashar S."/>
            <person name="Murdock A."/>
            <person name="Patidar R."/>
            <person name="Golding G."/>
            <person name="Farenhorst A."/>
            <person name="Kumar A."/>
        </authorList>
    </citation>
    <scope>NUCLEOTIDE SEQUENCE [LARGE SCALE GENOMIC DNA]</scope>
    <source>
        <strain evidence="1 2">SF002</strain>
    </source>
</reference>
<dbReference type="EMBL" id="JAGXBM010000007">
    <property type="protein sequence ID" value="MBS3697146.1"/>
    <property type="molecule type" value="Genomic_DNA"/>
</dbReference>
<dbReference type="RefSeq" id="WP_078357326.1">
    <property type="nucleotide sequence ID" value="NZ_JAAQPD010000016.1"/>
</dbReference>
<evidence type="ECO:0000313" key="2">
    <source>
        <dbReference type="Proteomes" id="UP000681586"/>
    </source>
</evidence>
<dbReference type="Proteomes" id="UP000681586">
    <property type="component" value="Unassembled WGS sequence"/>
</dbReference>
<protein>
    <submittedName>
        <fullName evidence="1">Uncharacterized protein</fullName>
    </submittedName>
</protein>
<proteinExistence type="predicted"/>
<keyword evidence="2" id="KW-1185">Reference proteome</keyword>
<name>A0ABS5MP04_9STAP</name>
<evidence type="ECO:0000313" key="1">
    <source>
        <dbReference type="EMBL" id="MBS3697146.1"/>
    </source>
</evidence>
<accession>A0ABS5MP04</accession>
<organism evidence="1 2">
    <name type="scientific">Mammaliicoccus fleurettii</name>
    <dbReference type="NCBI Taxonomy" id="150056"/>
    <lineage>
        <taxon>Bacteria</taxon>
        <taxon>Bacillati</taxon>
        <taxon>Bacillota</taxon>
        <taxon>Bacilli</taxon>
        <taxon>Bacillales</taxon>
        <taxon>Staphylococcaceae</taxon>
        <taxon>Mammaliicoccus</taxon>
    </lineage>
</organism>